<dbReference type="EMBL" id="JAKELL010000111">
    <property type="protein sequence ID" value="KAH8981726.1"/>
    <property type="molecule type" value="Genomic_DNA"/>
</dbReference>
<protein>
    <recommendedName>
        <fullName evidence="1">DUF6532 domain-containing protein</fullName>
    </recommendedName>
</protein>
<keyword evidence="3" id="KW-1185">Reference proteome</keyword>
<evidence type="ECO:0000259" key="1">
    <source>
        <dbReference type="Pfam" id="PF20149"/>
    </source>
</evidence>
<dbReference type="AlphaFoldDB" id="A0AAD4L7U0"/>
<dbReference type="Proteomes" id="UP001201163">
    <property type="component" value="Unassembled WGS sequence"/>
</dbReference>
<dbReference type="InterPro" id="IPR045341">
    <property type="entry name" value="DUF6532"/>
</dbReference>
<dbReference type="Pfam" id="PF20149">
    <property type="entry name" value="DUF6532"/>
    <property type="match status" value="1"/>
</dbReference>
<accession>A0AAD4L7U0</accession>
<proteinExistence type="predicted"/>
<feature type="domain" description="DUF6532" evidence="1">
    <location>
        <begin position="81"/>
        <end position="271"/>
    </location>
</feature>
<organism evidence="2 3">
    <name type="scientific">Lactarius akahatsu</name>
    <dbReference type="NCBI Taxonomy" id="416441"/>
    <lineage>
        <taxon>Eukaryota</taxon>
        <taxon>Fungi</taxon>
        <taxon>Dikarya</taxon>
        <taxon>Basidiomycota</taxon>
        <taxon>Agaricomycotina</taxon>
        <taxon>Agaricomycetes</taxon>
        <taxon>Russulales</taxon>
        <taxon>Russulaceae</taxon>
        <taxon>Lactarius</taxon>
    </lineage>
</organism>
<sequence>MDTTTVDTGDNLTDRTSGYLLMSDEASEIEMHGVSKFVLSREYRRSMMKDATRMSDKDIDEYFTAQRPGFETDHDHVTSVALSLCRIYLSCKDAFPTPQMKSEWAPAVWHEACTKTRVNLDPSMRSELANGSMKLFIDAKKRVTDAVEIFYGFDTMHTSDSVGNNATLAQALLSDKSFVHMRPDLNPPWYPYQHIVIEKAIKTTWFRKRVDDGVVFREYFSPLPVPAIAFALTLIECCIDEWTDGTHQETSWDEERFKIAYQSHVRSLDDFRKLGPAQGYNSFEYIRSSLLNVAR</sequence>
<evidence type="ECO:0000313" key="3">
    <source>
        <dbReference type="Proteomes" id="UP001201163"/>
    </source>
</evidence>
<comment type="caution">
    <text evidence="2">The sequence shown here is derived from an EMBL/GenBank/DDBJ whole genome shotgun (WGS) entry which is preliminary data.</text>
</comment>
<reference evidence="2" key="1">
    <citation type="submission" date="2022-01" db="EMBL/GenBank/DDBJ databases">
        <title>Comparative genomics reveals a dynamic genome evolution in the ectomycorrhizal milk-cap (Lactarius) mushrooms.</title>
        <authorList>
            <consortium name="DOE Joint Genome Institute"/>
            <person name="Lebreton A."/>
            <person name="Tang N."/>
            <person name="Kuo A."/>
            <person name="LaButti K."/>
            <person name="Drula E."/>
            <person name="Barry K."/>
            <person name="Clum A."/>
            <person name="Lipzen A."/>
            <person name="Mousain D."/>
            <person name="Ng V."/>
            <person name="Wang R."/>
            <person name="Wang X."/>
            <person name="Dai Y."/>
            <person name="Henrissat B."/>
            <person name="Grigoriev I.V."/>
            <person name="Guerin-Laguette A."/>
            <person name="Yu F."/>
            <person name="Martin F.M."/>
        </authorList>
    </citation>
    <scope>NUCLEOTIDE SEQUENCE</scope>
    <source>
        <strain evidence="2">QP</strain>
    </source>
</reference>
<evidence type="ECO:0000313" key="2">
    <source>
        <dbReference type="EMBL" id="KAH8981726.1"/>
    </source>
</evidence>
<gene>
    <name evidence="2" type="ORF">EDB92DRAFT_1952876</name>
</gene>
<name>A0AAD4L7U0_9AGAM</name>